<dbReference type="InterPro" id="IPR000571">
    <property type="entry name" value="Znf_CCCH"/>
</dbReference>
<dbReference type="GO" id="GO:0031380">
    <property type="term" value="C:nuclear RNA-directed RNA polymerase complex"/>
    <property type="evidence" value="ECO:0007669"/>
    <property type="project" value="TreeGrafter"/>
</dbReference>
<proteinExistence type="predicted"/>
<keyword evidence="2" id="KW-0479">Metal-binding</keyword>
<dbReference type="GO" id="GO:0004386">
    <property type="term" value="F:helicase activity"/>
    <property type="evidence" value="ECO:0007669"/>
    <property type="project" value="InterPro"/>
</dbReference>
<dbReference type="OrthoDB" id="2423195at2759"/>
<keyword evidence="1" id="KW-0347">Helicase</keyword>
<dbReference type="SUPFAM" id="SSF52540">
    <property type="entry name" value="P-loop containing nucleoside triphosphate hydrolases"/>
    <property type="match status" value="1"/>
</dbReference>
<dbReference type="InterPro" id="IPR041679">
    <property type="entry name" value="DNA2/NAM7-like_C"/>
</dbReference>
<dbReference type="InterPro" id="IPR047187">
    <property type="entry name" value="SF1_C_Upf1"/>
</dbReference>
<dbReference type="PANTHER" id="PTHR10887:SF445">
    <property type="entry name" value="NFX1-TYPE ZINC FINGER-CONTAINING PROTEIN 1"/>
    <property type="match status" value="1"/>
</dbReference>
<protein>
    <submittedName>
        <fullName evidence="4">NFX1-type zinc finger-containing protein</fullName>
    </submittedName>
</protein>
<dbReference type="PANTHER" id="PTHR10887">
    <property type="entry name" value="DNA2/NAM7 HELICASE FAMILY"/>
    <property type="match status" value="1"/>
</dbReference>
<keyword evidence="2" id="KW-0862">Zinc</keyword>
<dbReference type="EMBL" id="QGMJ01000082">
    <property type="protein sequence ID" value="TVY42873.1"/>
    <property type="molecule type" value="Genomic_DNA"/>
</dbReference>
<gene>
    <name evidence="4" type="primary">ZNFX1</name>
    <name evidence="4" type="ORF">LSUB1_G001549</name>
</gene>
<organism evidence="4 5">
    <name type="scientific">Lachnellula subtilissima</name>
    <dbReference type="NCBI Taxonomy" id="602034"/>
    <lineage>
        <taxon>Eukaryota</taxon>
        <taxon>Fungi</taxon>
        <taxon>Dikarya</taxon>
        <taxon>Ascomycota</taxon>
        <taxon>Pezizomycotina</taxon>
        <taxon>Leotiomycetes</taxon>
        <taxon>Helotiales</taxon>
        <taxon>Lachnaceae</taxon>
        <taxon>Lachnellula</taxon>
    </lineage>
</organism>
<evidence type="ECO:0000313" key="5">
    <source>
        <dbReference type="Proteomes" id="UP000462212"/>
    </source>
</evidence>
<dbReference type="Pfam" id="PF13087">
    <property type="entry name" value="AAA_12"/>
    <property type="match status" value="1"/>
</dbReference>
<keyword evidence="5" id="KW-1185">Reference proteome</keyword>
<dbReference type="Gene3D" id="3.40.50.300">
    <property type="entry name" value="P-loop containing nucleotide triphosphate hydrolases"/>
    <property type="match status" value="2"/>
</dbReference>
<accession>A0A8H8UCX8</accession>
<evidence type="ECO:0000256" key="1">
    <source>
        <dbReference type="ARBA" id="ARBA00022806"/>
    </source>
</evidence>
<keyword evidence="1" id="KW-0547">Nucleotide-binding</keyword>
<feature type="zinc finger region" description="C3H1-type" evidence="2">
    <location>
        <begin position="1"/>
        <end position="20"/>
    </location>
</feature>
<dbReference type="InterPro" id="IPR027417">
    <property type="entry name" value="P-loop_NTPase"/>
</dbReference>
<dbReference type="AlphaFoldDB" id="A0A8H8UCX8"/>
<dbReference type="PROSITE" id="PS50103">
    <property type="entry name" value="ZF_C3H1"/>
    <property type="match status" value="1"/>
</dbReference>
<dbReference type="FunFam" id="3.40.50.300:FF:001660">
    <property type="entry name" value="NF-X1 finger and helicase protein, putative"/>
    <property type="match status" value="1"/>
</dbReference>
<keyword evidence="1" id="KW-0378">Hydrolase</keyword>
<sequence length="1228" mass="137234">MPNSGRCRFGAKCSYSHDTAIPTGSASPRVREDTAAEALCRKWKYMIPRSDANNRRFEAPVNTKAFFEIGWKIMENDDPGTRQEVISKLGSEQGLKIINLATEDLAGVRTAEASISIFKERILPFFRIISHPDVLYSLVLENPIDTIYTFIFGPSGKRGLTVFEFAASALCTMMVSQLSSDEEVAAIALSSVLAVLDRVIELNQSAQVIEGFTGIIETISACSPEDSMTLDSQQSLARIKRRLHIGSSLPYASTQPALASAPAATFELTQDLPGKLPPRALDTIMTMRASPRYKFYRLHHLPGLAGLLDRQFRLLREDTVGQLRDAVREEVARLGSPTHNVPMHQNQQGIRKLVYHNVRFDRMCVDRRRGLQVVAEFDQPSQIKNKSSKQREDWWKGSKLLQVDSLVCFVSSTEKIVFFSVCDSAPRGKDSELPKRDDLPSLFRHAKYASVLLSFAEYKHEHAIWIGTHIGSHTRTRQSLVEFPGVLLPSFQPTLEALQKMSKTLDLPFAEIIAQNSQTTDATIQPPAYAARPGFAFKLDVLTAGRPLNLSPGKGFDFKKFEERSTLDTAQRRAVIQALSTGLALIQGPPGTGKSYTGVAILKALIHNRKAAKLGPIICVCYTNHALDGLLEHLVNEGMKQVIRLGSRSKSTLLANCTLQNVRESVEPTKTEKHDRWQNNKDIGEIVEEIQSIVVALSSPKSWTNIKAHLSRNHQQHHQELFGQGVDAEGFQEVRGKKFRVVESWVRNAPKKLTSNRPVPHLEGLSLKEMSASERAALYNHWMKRRSAELTSDLTHALDSYHSSKSALDKCHSELDLRCLRQAHIIGVTTSGLARNIELLQRVHAKVMLCEEAGEVLEAHTLTAFLPGIEHAILIGDHEQLRPQINNYELQHDNRRGQKYSLDISLFERLVKPQPGTFSVPLSTLKTQRRMHPSMSELIRTTLYPDLQDHPSVKEYPEVVGMRNRLYWLDHQKKEDPQPSQAVSLSKTNTFEVEVVAALATHLVKQGTYSSEDIAIITPYLGQLQKIKKRLASSFEIVVSDRDQEDLEAKGLQDDSETSAGPDLVQKTTMLNALRIATVDNFQGEEAKVVIISLVRSNDERKCGFLKTSNRINVLLSRAQHGMYIIGNSDTARPVPMWAEVLSILDNSHGIGPTLELCCPRHKETPIKVSEPDDFVRLAPEDYYVAIHVLISAIRQPCTMQFAASNVVRELRKVASMSAQSFAEINAT</sequence>
<keyword evidence="2" id="KW-0863">Zinc-finger</keyword>
<evidence type="ECO:0000259" key="3">
    <source>
        <dbReference type="PROSITE" id="PS50103"/>
    </source>
</evidence>
<evidence type="ECO:0000313" key="4">
    <source>
        <dbReference type="EMBL" id="TVY42873.1"/>
    </source>
</evidence>
<dbReference type="GO" id="GO:0031048">
    <property type="term" value="P:regulatory ncRNA-mediated heterochromatin formation"/>
    <property type="evidence" value="ECO:0007669"/>
    <property type="project" value="TreeGrafter"/>
</dbReference>
<name>A0A8H8UCX8_9HELO</name>
<keyword evidence="1" id="KW-0067">ATP-binding</keyword>
<dbReference type="Proteomes" id="UP000462212">
    <property type="component" value="Unassembled WGS sequence"/>
</dbReference>
<dbReference type="Pfam" id="PF13086">
    <property type="entry name" value="AAA_11"/>
    <property type="match status" value="1"/>
</dbReference>
<dbReference type="InterPro" id="IPR045055">
    <property type="entry name" value="DNA2/NAM7-like"/>
</dbReference>
<dbReference type="GO" id="GO:0008270">
    <property type="term" value="F:zinc ion binding"/>
    <property type="evidence" value="ECO:0007669"/>
    <property type="project" value="UniProtKB-KW"/>
</dbReference>
<dbReference type="InterPro" id="IPR041677">
    <property type="entry name" value="DNA2/NAM7_AAA_11"/>
</dbReference>
<evidence type="ECO:0000256" key="2">
    <source>
        <dbReference type="PROSITE-ProRule" id="PRU00723"/>
    </source>
</evidence>
<reference evidence="4 5" key="1">
    <citation type="submission" date="2018-05" db="EMBL/GenBank/DDBJ databases">
        <title>Genome sequencing and assembly of the regulated plant pathogen Lachnellula willkommii and related sister species for the development of diagnostic species identification markers.</title>
        <authorList>
            <person name="Giroux E."/>
            <person name="Bilodeau G."/>
        </authorList>
    </citation>
    <scope>NUCLEOTIDE SEQUENCE [LARGE SCALE GENOMIC DNA]</scope>
    <source>
        <strain evidence="4 5">CBS 197.66</strain>
    </source>
</reference>
<feature type="domain" description="C3H1-type" evidence="3">
    <location>
        <begin position="1"/>
        <end position="20"/>
    </location>
</feature>
<dbReference type="CDD" id="cd17936">
    <property type="entry name" value="EEXXEc_NFX1"/>
    <property type="match status" value="1"/>
</dbReference>
<dbReference type="CDD" id="cd18808">
    <property type="entry name" value="SF1_C_Upf1"/>
    <property type="match status" value="1"/>
</dbReference>
<comment type="caution">
    <text evidence="4">The sequence shown here is derived from an EMBL/GenBank/DDBJ whole genome shotgun (WGS) entry which is preliminary data.</text>
</comment>